<dbReference type="CDD" id="cd02440">
    <property type="entry name" value="AdoMet_MTases"/>
    <property type="match status" value="1"/>
</dbReference>
<comment type="caution">
    <text evidence="2">The sequence shown here is derived from an EMBL/GenBank/DDBJ whole genome shotgun (WGS) entry which is preliminary data.</text>
</comment>
<dbReference type="Gene3D" id="3.40.50.150">
    <property type="entry name" value="Vaccinia Virus protein VP39"/>
    <property type="match status" value="1"/>
</dbReference>
<dbReference type="PANTHER" id="PTHR43591:SF24">
    <property type="entry name" value="2-METHOXY-6-POLYPRENYL-1,4-BENZOQUINOL METHYLASE, MITOCHONDRIAL"/>
    <property type="match status" value="1"/>
</dbReference>
<reference evidence="2 3" key="1">
    <citation type="submission" date="2018-09" db="EMBL/GenBank/DDBJ databases">
        <authorList>
            <person name="Zhu H."/>
        </authorList>
    </citation>
    <scope>NUCLEOTIDE SEQUENCE [LARGE SCALE GENOMIC DNA]</scope>
    <source>
        <strain evidence="2 3">K2R10-39</strain>
    </source>
</reference>
<dbReference type="EMBL" id="QYUN01000003">
    <property type="protein sequence ID" value="RJF96521.1"/>
    <property type="molecule type" value="Genomic_DNA"/>
</dbReference>
<gene>
    <name evidence="2" type="ORF">D3870_18910</name>
</gene>
<organism evidence="2 3">
    <name type="scientific">Noviherbaspirillum cavernae</name>
    <dbReference type="NCBI Taxonomy" id="2320862"/>
    <lineage>
        <taxon>Bacteria</taxon>
        <taxon>Pseudomonadati</taxon>
        <taxon>Pseudomonadota</taxon>
        <taxon>Betaproteobacteria</taxon>
        <taxon>Burkholderiales</taxon>
        <taxon>Oxalobacteraceae</taxon>
        <taxon>Noviherbaspirillum</taxon>
    </lineage>
</organism>
<keyword evidence="2" id="KW-0808">Transferase</keyword>
<protein>
    <submittedName>
        <fullName evidence="2">SAM-dependent methyltransferase</fullName>
    </submittedName>
</protein>
<dbReference type="AlphaFoldDB" id="A0A418WVD8"/>
<dbReference type="RefSeq" id="WP_119742486.1">
    <property type="nucleotide sequence ID" value="NZ_QYUN01000003.1"/>
</dbReference>
<dbReference type="SUPFAM" id="SSF53335">
    <property type="entry name" value="S-adenosyl-L-methionine-dependent methyltransferases"/>
    <property type="match status" value="1"/>
</dbReference>
<evidence type="ECO:0000313" key="3">
    <source>
        <dbReference type="Proteomes" id="UP000285190"/>
    </source>
</evidence>
<feature type="domain" description="Methyltransferase type 11" evidence="1">
    <location>
        <begin position="42"/>
        <end position="135"/>
    </location>
</feature>
<dbReference type="GO" id="GO:0008757">
    <property type="term" value="F:S-adenosylmethionine-dependent methyltransferase activity"/>
    <property type="evidence" value="ECO:0007669"/>
    <property type="project" value="InterPro"/>
</dbReference>
<keyword evidence="2" id="KW-0489">Methyltransferase</keyword>
<dbReference type="Proteomes" id="UP000285190">
    <property type="component" value="Unassembled WGS sequence"/>
</dbReference>
<dbReference type="InterPro" id="IPR029063">
    <property type="entry name" value="SAM-dependent_MTases_sf"/>
</dbReference>
<evidence type="ECO:0000313" key="2">
    <source>
        <dbReference type="EMBL" id="RJF96521.1"/>
    </source>
</evidence>
<dbReference type="InterPro" id="IPR013216">
    <property type="entry name" value="Methyltransf_11"/>
</dbReference>
<dbReference type="PANTHER" id="PTHR43591">
    <property type="entry name" value="METHYLTRANSFERASE"/>
    <property type="match status" value="1"/>
</dbReference>
<sequence>MMTNQIRFDDGAAYERYMGKWSQLAGETFLDWLAPKSGLRWLDVGCGNGAFTEMLVERCAPVSVQGIDPSEGQLAYARTRPASRVAQFRQGDAMAQPFPDDTFDAAVMPLVIFFVPDPAKGVAEMARVVCPGGTVTAYAWDMFGGGFPYEALQVEMRGLGVAVPVPPSPGASRIDAMRDLWAGAGLDAVETREITVQRTFADFDDYWTTILGGPSVGPQLAAMASEDLALLKARMRARLPADAIGRITYSARANAVKGHVPN</sequence>
<proteinExistence type="predicted"/>
<keyword evidence="3" id="KW-1185">Reference proteome</keyword>
<dbReference type="GO" id="GO:0032259">
    <property type="term" value="P:methylation"/>
    <property type="evidence" value="ECO:0007669"/>
    <property type="project" value="UniProtKB-KW"/>
</dbReference>
<dbReference type="OrthoDB" id="9797252at2"/>
<name>A0A418WVD8_9BURK</name>
<dbReference type="Pfam" id="PF08241">
    <property type="entry name" value="Methyltransf_11"/>
    <property type="match status" value="1"/>
</dbReference>
<accession>A0A418WVD8</accession>
<evidence type="ECO:0000259" key="1">
    <source>
        <dbReference type="Pfam" id="PF08241"/>
    </source>
</evidence>